<feature type="domain" description="Laminin EGF-like" evidence="6">
    <location>
        <begin position="72"/>
        <end position="111"/>
    </location>
</feature>
<dbReference type="EMBL" id="UYJE01004389">
    <property type="protein sequence ID" value="VDI27622.1"/>
    <property type="molecule type" value="Genomic_DNA"/>
</dbReference>
<reference evidence="7" key="1">
    <citation type="submission" date="2018-11" db="EMBL/GenBank/DDBJ databases">
        <authorList>
            <person name="Alioto T."/>
            <person name="Alioto T."/>
        </authorList>
    </citation>
    <scope>NUCLEOTIDE SEQUENCE</scope>
</reference>
<dbReference type="Proteomes" id="UP000596742">
    <property type="component" value="Unassembled WGS sequence"/>
</dbReference>
<sequence length="366" mass="40650">MNCLPNSRFCLSSTGCPAGFYGKDCVNVCQCIRRIDCDSVTGICICPAGFTGPSCTTKCPEGLYGENCSFKCSCSTSAVCDSISGNCSCSPGFIGEICTERCPDNFYGQNCSERCHCKNDLSCHPVNGACQCKNGTNECENVLTKPNYSSSYFGRDIKDDRSSILLLTGVSCSGGSFIVIAAFVLAVCYFKRKNLQESATVQPSRPLPEINHYDEINPYDEMSLENMPVASDIVSPYYSYAREQFRRLSLPSTNVRLNNQTRNGEPRGYISLPNLSNDGTYLSPYNWNTESSMVNVNSNPNWKPLQRGDSETSDYLHPYNALSRPIDLHEYKKIEHVENQTVHKNDILTIHNQVQITIELEKVKGE</sequence>
<keyword evidence="8" id="KW-1185">Reference proteome</keyword>
<keyword evidence="5" id="KW-0812">Transmembrane</keyword>
<keyword evidence="2" id="KW-0732">Signal</keyword>
<dbReference type="InterPro" id="IPR042635">
    <property type="entry name" value="MEGF10/SREC1/2-like"/>
</dbReference>
<dbReference type="OrthoDB" id="10252017at2759"/>
<dbReference type="AlphaFoldDB" id="A0A8B6DZQ1"/>
<evidence type="ECO:0000256" key="4">
    <source>
        <dbReference type="ARBA" id="ARBA00023157"/>
    </source>
</evidence>
<evidence type="ECO:0000256" key="1">
    <source>
        <dbReference type="ARBA" id="ARBA00022536"/>
    </source>
</evidence>
<dbReference type="FunFam" id="2.170.300.10:FF:000002">
    <property type="entry name" value="Multiple epidermal growth factor-like domains 10"/>
    <property type="match status" value="1"/>
</dbReference>
<dbReference type="PANTHER" id="PTHR24043">
    <property type="entry name" value="SCAVENGER RECEPTOR CLASS F"/>
    <property type="match status" value="1"/>
</dbReference>
<keyword evidence="5" id="KW-0472">Membrane</keyword>
<accession>A0A8B6DZQ1</accession>
<keyword evidence="1" id="KW-0245">EGF-like domain</keyword>
<evidence type="ECO:0000259" key="6">
    <source>
        <dbReference type="SMART" id="SM00180"/>
    </source>
</evidence>
<comment type="caution">
    <text evidence="7">The sequence shown here is derived from an EMBL/GenBank/DDBJ whole genome shotgun (WGS) entry which is preliminary data.</text>
</comment>
<protein>
    <recommendedName>
        <fullName evidence="6">Laminin EGF-like domain-containing protein</fullName>
    </recommendedName>
</protein>
<dbReference type="GO" id="GO:0005044">
    <property type="term" value="F:scavenger receptor activity"/>
    <property type="evidence" value="ECO:0007669"/>
    <property type="project" value="InterPro"/>
</dbReference>
<dbReference type="PANTHER" id="PTHR24043:SF8">
    <property type="entry name" value="EGF-LIKE DOMAIN-CONTAINING PROTEIN"/>
    <property type="match status" value="1"/>
</dbReference>
<dbReference type="Pfam" id="PF00053">
    <property type="entry name" value="EGF_laminin"/>
    <property type="match status" value="1"/>
</dbReference>
<feature type="domain" description="Laminin EGF-like" evidence="6">
    <location>
        <begin position="29"/>
        <end position="68"/>
    </location>
</feature>
<evidence type="ECO:0000256" key="5">
    <source>
        <dbReference type="SAM" id="Phobius"/>
    </source>
</evidence>
<evidence type="ECO:0000313" key="8">
    <source>
        <dbReference type="Proteomes" id="UP000596742"/>
    </source>
</evidence>
<feature type="transmembrane region" description="Helical" evidence="5">
    <location>
        <begin position="164"/>
        <end position="190"/>
    </location>
</feature>
<name>A0A8B6DZQ1_MYTGA</name>
<evidence type="ECO:0000256" key="3">
    <source>
        <dbReference type="ARBA" id="ARBA00022737"/>
    </source>
</evidence>
<evidence type="ECO:0000256" key="2">
    <source>
        <dbReference type="ARBA" id="ARBA00022729"/>
    </source>
</evidence>
<proteinExistence type="predicted"/>
<keyword evidence="3" id="KW-0677">Repeat</keyword>
<keyword evidence="5" id="KW-1133">Transmembrane helix</keyword>
<dbReference type="CDD" id="cd00055">
    <property type="entry name" value="EGF_Lam"/>
    <property type="match status" value="2"/>
</dbReference>
<keyword evidence="4" id="KW-1015">Disulfide bond</keyword>
<dbReference type="SMART" id="SM00180">
    <property type="entry name" value="EGF_Lam"/>
    <property type="match status" value="2"/>
</dbReference>
<organism evidence="7 8">
    <name type="scientific">Mytilus galloprovincialis</name>
    <name type="common">Mediterranean mussel</name>
    <dbReference type="NCBI Taxonomy" id="29158"/>
    <lineage>
        <taxon>Eukaryota</taxon>
        <taxon>Metazoa</taxon>
        <taxon>Spiralia</taxon>
        <taxon>Lophotrochozoa</taxon>
        <taxon>Mollusca</taxon>
        <taxon>Bivalvia</taxon>
        <taxon>Autobranchia</taxon>
        <taxon>Pteriomorphia</taxon>
        <taxon>Mytilida</taxon>
        <taxon>Mytiloidea</taxon>
        <taxon>Mytilidae</taxon>
        <taxon>Mytilinae</taxon>
        <taxon>Mytilus</taxon>
    </lineage>
</organism>
<evidence type="ECO:0000313" key="7">
    <source>
        <dbReference type="EMBL" id="VDI27622.1"/>
    </source>
</evidence>
<dbReference type="Gene3D" id="2.170.300.10">
    <property type="entry name" value="Tie2 ligand-binding domain superfamily"/>
    <property type="match status" value="1"/>
</dbReference>
<gene>
    <name evidence="7" type="ORF">MGAL_10B044893</name>
</gene>
<dbReference type="PRINTS" id="PR00011">
    <property type="entry name" value="EGFLAMININ"/>
</dbReference>
<dbReference type="InterPro" id="IPR002049">
    <property type="entry name" value="LE_dom"/>
</dbReference>